<gene>
    <name evidence="8" type="ORF">C5167_003382</name>
</gene>
<keyword evidence="9" id="KW-1185">Reference proteome</keyword>
<name>A0A4Y7L4N6_PAPSO</name>
<organism evidence="8 9">
    <name type="scientific">Papaver somniferum</name>
    <name type="common">Opium poppy</name>
    <dbReference type="NCBI Taxonomy" id="3469"/>
    <lineage>
        <taxon>Eukaryota</taxon>
        <taxon>Viridiplantae</taxon>
        <taxon>Streptophyta</taxon>
        <taxon>Embryophyta</taxon>
        <taxon>Tracheophyta</taxon>
        <taxon>Spermatophyta</taxon>
        <taxon>Magnoliopsida</taxon>
        <taxon>Ranunculales</taxon>
        <taxon>Papaveraceae</taxon>
        <taxon>Papaveroideae</taxon>
        <taxon>Papaver</taxon>
    </lineage>
</organism>
<dbReference type="PROSITE" id="PS50850">
    <property type="entry name" value="MFS"/>
    <property type="match status" value="1"/>
</dbReference>
<dbReference type="SUPFAM" id="SSF103473">
    <property type="entry name" value="MFS general substrate transporter"/>
    <property type="match status" value="1"/>
</dbReference>
<evidence type="ECO:0000256" key="5">
    <source>
        <dbReference type="ARBA" id="ARBA00023136"/>
    </source>
</evidence>
<dbReference type="InterPro" id="IPR020846">
    <property type="entry name" value="MFS_dom"/>
</dbReference>
<dbReference type="AlphaFoldDB" id="A0A4Y7L4N6"/>
<dbReference type="PANTHER" id="PTHR23504">
    <property type="entry name" value="MAJOR FACILITATOR SUPERFAMILY DOMAIN-CONTAINING PROTEIN 10"/>
    <property type="match status" value="1"/>
</dbReference>
<evidence type="ECO:0000256" key="6">
    <source>
        <dbReference type="SAM" id="Phobius"/>
    </source>
</evidence>
<protein>
    <recommendedName>
        <fullName evidence="7">Major facilitator superfamily (MFS) profile domain-containing protein</fullName>
    </recommendedName>
</protein>
<feature type="transmembrane region" description="Helical" evidence="6">
    <location>
        <begin position="417"/>
        <end position="440"/>
    </location>
</feature>
<keyword evidence="4 6" id="KW-1133">Transmembrane helix</keyword>
<keyword evidence="5 6" id="KW-0472">Membrane</keyword>
<feature type="transmembrane region" description="Helical" evidence="6">
    <location>
        <begin position="241"/>
        <end position="263"/>
    </location>
</feature>
<accession>A0A4Y7L4N6</accession>
<dbReference type="EMBL" id="CM010723">
    <property type="protein sequence ID" value="RZC79145.1"/>
    <property type="molecule type" value="Genomic_DNA"/>
</dbReference>
<feature type="transmembrane region" description="Helical" evidence="6">
    <location>
        <begin position="315"/>
        <end position="334"/>
    </location>
</feature>
<evidence type="ECO:0000313" key="9">
    <source>
        <dbReference type="Proteomes" id="UP000316621"/>
    </source>
</evidence>
<feature type="domain" description="Major facilitator superfamily (MFS) profile" evidence="7">
    <location>
        <begin position="45"/>
        <end position="443"/>
    </location>
</feature>
<feature type="transmembrane region" description="Helical" evidence="6">
    <location>
        <begin position="117"/>
        <end position="140"/>
    </location>
</feature>
<dbReference type="PANTHER" id="PTHR23504:SF15">
    <property type="entry name" value="MAJOR FACILITATOR SUPERFAMILY (MFS) PROFILE DOMAIN-CONTAINING PROTEIN"/>
    <property type="match status" value="1"/>
</dbReference>
<reference evidence="8 9" key="1">
    <citation type="journal article" date="2018" name="Science">
        <title>The opium poppy genome and morphinan production.</title>
        <authorList>
            <person name="Guo L."/>
            <person name="Winzer T."/>
            <person name="Yang X."/>
            <person name="Li Y."/>
            <person name="Ning Z."/>
            <person name="He Z."/>
            <person name="Teodor R."/>
            <person name="Lu Y."/>
            <person name="Bowser T.A."/>
            <person name="Graham I.A."/>
            <person name="Ye K."/>
        </authorList>
    </citation>
    <scope>NUCLEOTIDE SEQUENCE [LARGE SCALE GENOMIC DNA]</scope>
    <source>
        <strain evidence="9">cv. HN1</strain>
        <tissue evidence="8">Leaves</tissue>
    </source>
</reference>
<dbReference type="Proteomes" id="UP000316621">
    <property type="component" value="Chromosome 9"/>
</dbReference>
<evidence type="ECO:0000256" key="4">
    <source>
        <dbReference type="ARBA" id="ARBA00022989"/>
    </source>
</evidence>
<feature type="transmembrane region" description="Helical" evidence="6">
    <location>
        <begin position="341"/>
        <end position="366"/>
    </location>
</feature>
<feature type="transmembrane region" description="Helical" evidence="6">
    <location>
        <begin position="284"/>
        <end position="303"/>
    </location>
</feature>
<feature type="transmembrane region" description="Helical" evidence="6">
    <location>
        <begin position="47"/>
        <end position="71"/>
    </location>
</feature>
<dbReference type="GO" id="GO:0022857">
    <property type="term" value="F:transmembrane transporter activity"/>
    <property type="evidence" value="ECO:0007669"/>
    <property type="project" value="InterPro"/>
</dbReference>
<evidence type="ECO:0000313" key="8">
    <source>
        <dbReference type="EMBL" id="RZC79145.1"/>
    </source>
</evidence>
<keyword evidence="2" id="KW-0813">Transport</keyword>
<evidence type="ECO:0000256" key="3">
    <source>
        <dbReference type="ARBA" id="ARBA00022692"/>
    </source>
</evidence>
<keyword evidence="3 6" id="KW-0812">Transmembrane</keyword>
<dbReference type="Gene3D" id="1.20.1250.20">
    <property type="entry name" value="MFS general substrate transporter like domains"/>
    <property type="match status" value="2"/>
</dbReference>
<dbReference type="CDD" id="cd17330">
    <property type="entry name" value="MFS_SLC46_TetA_like"/>
    <property type="match status" value="1"/>
</dbReference>
<evidence type="ECO:0000259" key="7">
    <source>
        <dbReference type="PROSITE" id="PS50850"/>
    </source>
</evidence>
<dbReference type="Gramene" id="RZC79145">
    <property type="protein sequence ID" value="RZC79145"/>
    <property type="gene ID" value="C5167_003382"/>
</dbReference>
<feature type="transmembrane region" description="Helical" evidence="6">
    <location>
        <begin position="175"/>
        <end position="197"/>
    </location>
</feature>
<sequence length="447" mass="49009">MADHQNSNRTGLLSKTEKDVVYYVSCPGCKIDDRKAKNLGIPYKELVYIWIVVLSPVLPISSLFPYLYFLVRDFNIAKKEEDIGYYAGCVGSAYMFGRALTSLLWGALADRYGRKPVILACCTTVIICNTLFGLCTNFWIAVAMRFLLGCFSGIFGPVQAYATEVCRKEYQALGLSFISTAWAIGLIVGPAIGGFLAQETLHKHSAPNEESYEADHVTEKIQENEEVRSVTDSKGSLFTNWPLISCIVVYCIFSLHDMAYSEIFSLWAVSPRKFGGLSYTTEDVGEILSITGVGLFLFQLVIYPTIERTLGTLSVARAGAVLSIVLLSSYPFIAKLHGHNLYLIINTASVLKNIFATTIFTGLIIIQNNSVSQHQRGAANGISMTAMSLFKAFGPAGGGALFSLAQKRINASFLPGNYLIFFILNVNLVIGLVMTFRPFLALPGRSG</sequence>
<dbReference type="InterPro" id="IPR036259">
    <property type="entry name" value="MFS_trans_sf"/>
</dbReference>
<dbReference type="Pfam" id="PF07690">
    <property type="entry name" value="MFS_1"/>
    <property type="match status" value="1"/>
</dbReference>
<comment type="subcellular location">
    <subcellularLocation>
        <location evidence="1">Membrane</location>
        <topology evidence="1">Multi-pass membrane protein</topology>
    </subcellularLocation>
</comment>
<dbReference type="OMA" id="HEAAACH"/>
<evidence type="ECO:0000256" key="1">
    <source>
        <dbReference type="ARBA" id="ARBA00004141"/>
    </source>
</evidence>
<dbReference type="GO" id="GO:0016020">
    <property type="term" value="C:membrane"/>
    <property type="evidence" value="ECO:0007669"/>
    <property type="project" value="UniProtKB-SubCell"/>
</dbReference>
<evidence type="ECO:0000256" key="2">
    <source>
        <dbReference type="ARBA" id="ARBA00022448"/>
    </source>
</evidence>
<proteinExistence type="predicted"/>
<feature type="transmembrane region" description="Helical" evidence="6">
    <location>
        <begin position="83"/>
        <end position="105"/>
    </location>
</feature>
<dbReference type="InterPro" id="IPR011701">
    <property type="entry name" value="MFS"/>
</dbReference>